<organism evidence="2 3">
    <name type="scientific">Lentinula raphanica</name>
    <dbReference type="NCBI Taxonomy" id="153919"/>
    <lineage>
        <taxon>Eukaryota</taxon>
        <taxon>Fungi</taxon>
        <taxon>Dikarya</taxon>
        <taxon>Basidiomycota</taxon>
        <taxon>Agaricomycotina</taxon>
        <taxon>Agaricomycetes</taxon>
        <taxon>Agaricomycetidae</taxon>
        <taxon>Agaricales</taxon>
        <taxon>Marasmiineae</taxon>
        <taxon>Omphalotaceae</taxon>
        <taxon>Lentinula</taxon>
    </lineage>
</organism>
<evidence type="ECO:0000313" key="3">
    <source>
        <dbReference type="Proteomes" id="UP001163846"/>
    </source>
</evidence>
<protein>
    <submittedName>
        <fullName evidence="2">Uncharacterized protein</fullName>
    </submittedName>
</protein>
<reference evidence="2" key="1">
    <citation type="submission" date="2022-08" db="EMBL/GenBank/DDBJ databases">
        <authorList>
            <consortium name="DOE Joint Genome Institute"/>
            <person name="Min B."/>
            <person name="Riley R."/>
            <person name="Sierra-Patev S."/>
            <person name="Naranjo-Ortiz M."/>
            <person name="Looney B."/>
            <person name="Konkel Z."/>
            <person name="Slot J.C."/>
            <person name="Sakamoto Y."/>
            <person name="Steenwyk J.L."/>
            <person name="Rokas A."/>
            <person name="Carro J."/>
            <person name="Camarero S."/>
            <person name="Ferreira P."/>
            <person name="Molpeceres G."/>
            <person name="Ruiz-Duenas F.J."/>
            <person name="Serrano A."/>
            <person name="Henrissat B."/>
            <person name="Drula E."/>
            <person name="Hughes K.W."/>
            <person name="Mata J.L."/>
            <person name="Ishikawa N.K."/>
            <person name="Vargas-Isla R."/>
            <person name="Ushijima S."/>
            <person name="Smith C.A."/>
            <person name="Ahrendt S."/>
            <person name="Andreopoulos W."/>
            <person name="He G."/>
            <person name="Labutti K."/>
            <person name="Lipzen A."/>
            <person name="Ng V."/>
            <person name="Sandor L."/>
            <person name="Barry K."/>
            <person name="Martinez A.T."/>
            <person name="Xiao Y."/>
            <person name="Gibbons J.G."/>
            <person name="Terashima K."/>
            <person name="Hibbett D.S."/>
            <person name="Grigoriev I.V."/>
        </authorList>
    </citation>
    <scope>NUCLEOTIDE SEQUENCE</scope>
    <source>
        <strain evidence="2">TFB9207</strain>
    </source>
</reference>
<comment type="caution">
    <text evidence="2">The sequence shown here is derived from an EMBL/GenBank/DDBJ whole genome shotgun (WGS) entry which is preliminary data.</text>
</comment>
<proteinExistence type="predicted"/>
<feature type="region of interest" description="Disordered" evidence="1">
    <location>
        <begin position="373"/>
        <end position="438"/>
    </location>
</feature>
<dbReference type="EMBL" id="MU806312">
    <property type="protein sequence ID" value="KAJ3836544.1"/>
    <property type="molecule type" value="Genomic_DNA"/>
</dbReference>
<accession>A0AA38P5A3</accession>
<evidence type="ECO:0000256" key="1">
    <source>
        <dbReference type="SAM" id="MobiDB-lite"/>
    </source>
</evidence>
<name>A0AA38P5A3_9AGAR</name>
<feature type="non-terminal residue" evidence="2">
    <location>
        <position position="1"/>
    </location>
</feature>
<gene>
    <name evidence="2" type="ORF">F5878DRAFT_624915</name>
</gene>
<evidence type="ECO:0000313" key="2">
    <source>
        <dbReference type="EMBL" id="KAJ3836544.1"/>
    </source>
</evidence>
<feature type="compositionally biased region" description="Basic residues" evidence="1">
    <location>
        <begin position="404"/>
        <end position="413"/>
    </location>
</feature>
<dbReference type="AlphaFoldDB" id="A0AA38P5A3"/>
<keyword evidence="3" id="KW-1185">Reference proteome</keyword>
<dbReference type="Proteomes" id="UP001163846">
    <property type="component" value="Unassembled WGS sequence"/>
</dbReference>
<sequence length="461" mass="53109">MSARASAGMLSDPDQHGRTWLQLDDSCKVQLSAVETRKYKDWRESMTRNSQNTTTSIGQSTIEDRTNSFFRTLNNASPLTSVEGSDRSVSVAQRKVSRKMRQARIQLFEDQYVLDRTPERLKVGQLGGPDSLGWRWYQCTEDVQVLLPPDAGVQYSFFLMLEEAHLSCATTSKTVEKFNKTRTKFNELCIRAKSTHPVRGITSSPRRYALPVRLRCHSLDKFVGRPQDDLTLLMPEDIPADTTDMLSQPDDYWRRWLCINEDVRILLPADIAAQLTFLRRNGVSHAHHPLMRQIFADIRCLSCEIVTEQLLHCRHNGEKLFMMPPESRSQTLDEAVAHIEVNICRSTRKQIKHTTLKPQWHAVVCQLEEYADFPPSRNSSSRDERDTEGDILIQQPAQGGVVRRVARRRRGTRNLRAPNVDKELPPLPPESRSERMSIPDKRTLLEGQQEKLWIRRKTRIL</sequence>